<dbReference type="Pfam" id="PF00501">
    <property type="entry name" value="AMP-binding"/>
    <property type="match status" value="1"/>
</dbReference>
<comment type="caution">
    <text evidence="5">The sequence shown here is derived from an EMBL/GenBank/DDBJ whole genome shotgun (WGS) entry which is preliminary data.</text>
</comment>
<keyword evidence="6" id="KW-1185">Reference proteome</keyword>
<dbReference type="InterPro" id="IPR000873">
    <property type="entry name" value="AMP-dep_synth/lig_dom"/>
</dbReference>
<organism evidence="5 6">
    <name type="scientific">Tegillarca granosa</name>
    <name type="common">Malaysian cockle</name>
    <name type="synonym">Anadara granosa</name>
    <dbReference type="NCBI Taxonomy" id="220873"/>
    <lineage>
        <taxon>Eukaryota</taxon>
        <taxon>Metazoa</taxon>
        <taxon>Spiralia</taxon>
        <taxon>Lophotrochozoa</taxon>
        <taxon>Mollusca</taxon>
        <taxon>Bivalvia</taxon>
        <taxon>Autobranchia</taxon>
        <taxon>Pteriomorphia</taxon>
        <taxon>Arcoida</taxon>
        <taxon>Arcoidea</taxon>
        <taxon>Arcidae</taxon>
        <taxon>Tegillarca</taxon>
    </lineage>
</organism>
<evidence type="ECO:0000256" key="1">
    <source>
        <dbReference type="ARBA" id="ARBA00022598"/>
    </source>
</evidence>
<evidence type="ECO:0000313" key="6">
    <source>
        <dbReference type="Proteomes" id="UP001217089"/>
    </source>
</evidence>
<protein>
    <recommendedName>
        <fullName evidence="3">long-chain-fatty-acid--CoA ligase</fullName>
        <ecNumber evidence="3">6.2.1.3</ecNumber>
    </recommendedName>
</protein>
<keyword evidence="2" id="KW-0443">Lipid metabolism</keyword>
<dbReference type="EC" id="6.2.1.3" evidence="3"/>
<feature type="non-terminal residue" evidence="5">
    <location>
        <position position="119"/>
    </location>
</feature>
<dbReference type="EMBL" id="JARBDR010000171">
    <property type="protein sequence ID" value="KAJ8319659.1"/>
    <property type="molecule type" value="Genomic_DNA"/>
</dbReference>
<reference evidence="5 6" key="1">
    <citation type="submission" date="2022-12" db="EMBL/GenBank/DDBJ databases">
        <title>Chromosome-level genome of Tegillarca granosa.</title>
        <authorList>
            <person name="Kim J."/>
        </authorList>
    </citation>
    <scope>NUCLEOTIDE SEQUENCE [LARGE SCALE GENOMIC DNA]</scope>
    <source>
        <strain evidence="5">Teg-2019</strain>
        <tissue evidence="5">Adductor muscle</tissue>
    </source>
</reference>
<evidence type="ECO:0000313" key="5">
    <source>
        <dbReference type="EMBL" id="KAJ8319659.1"/>
    </source>
</evidence>
<evidence type="ECO:0000256" key="2">
    <source>
        <dbReference type="ARBA" id="ARBA00022832"/>
    </source>
</evidence>
<keyword evidence="2" id="KW-0276">Fatty acid metabolism</keyword>
<accession>A0ABQ9FQV2</accession>
<keyword evidence="1" id="KW-0436">Ligase</keyword>
<dbReference type="PANTHER" id="PTHR43272">
    <property type="entry name" value="LONG-CHAIN-FATTY-ACID--COA LIGASE"/>
    <property type="match status" value="1"/>
</dbReference>
<evidence type="ECO:0000256" key="3">
    <source>
        <dbReference type="ARBA" id="ARBA00026121"/>
    </source>
</evidence>
<evidence type="ECO:0000259" key="4">
    <source>
        <dbReference type="Pfam" id="PF00501"/>
    </source>
</evidence>
<name>A0ABQ9FQV2_TEGGR</name>
<proteinExistence type="predicted"/>
<dbReference type="PANTHER" id="PTHR43272:SF107">
    <property type="entry name" value="LONG-CHAIN-FATTY-ACID--COA LIGASE 5"/>
    <property type="match status" value="1"/>
</dbReference>
<sequence>MHGAQVGFSRGDVKLLLEDLQELKPTFFPTVPRLLNRMYDKVVAGVKGSAIKSALLDWAVKAKTNELKQLIVRKNSIWDKILFGRIQKSLGGQVKLVITGAAPLEPKVLEFCRAAFGCL</sequence>
<dbReference type="SUPFAM" id="SSF56801">
    <property type="entry name" value="Acetyl-CoA synthetase-like"/>
    <property type="match status" value="1"/>
</dbReference>
<dbReference type="Gene3D" id="3.40.50.12780">
    <property type="entry name" value="N-terminal domain of ligase-like"/>
    <property type="match status" value="1"/>
</dbReference>
<feature type="domain" description="AMP-dependent synthetase/ligase" evidence="4">
    <location>
        <begin position="1"/>
        <end position="118"/>
    </location>
</feature>
<dbReference type="Proteomes" id="UP001217089">
    <property type="component" value="Unassembled WGS sequence"/>
</dbReference>
<dbReference type="InterPro" id="IPR042099">
    <property type="entry name" value="ANL_N_sf"/>
</dbReference>
<gene>
    <name evidence="5" type="ORF">KUTeg_002790</name>
</gene>